<keyword evidence="3 6" id="KW-0175">Coiled coil</keyword>
<feature type="coiled-coil region" evidence="6">
    <location>
        <begin position="29"/>
        <end position="63"/>
    </location>
</feature>
<dbReference type="Gene3D" id="1.20.5.170">
    <property type="match status" value="1"/>
</dbReference>
<feature type="domain" description="IF rod" evidence="9">
    <location>
        <begin position="1"/>
        <end position="85"/>
    </location>
</feature>
<evidence type="ECO:0000256" key="4">
    <source>
        <dbReference type="ARBA" id="ARBA00023242"/>
    </source>
</evidence>
<dbReference type="SUPFAM" id="SSF74853">
    <property type="entry name" value="Lamin A/C globular tail domain"/>
    <property type="match status" value="1"/>
</dbReference>
<evidence type="ECO:0000313" key="10">
    <source>
        <dbReference type="EMBL" id="KAJ4447795.1"/>
    </source>
</evidence>
<feature type="compositionally biased region" description="Basic residues" evidence="7">
    <location>
        <begin position="106"/>
        <end position="115"/>
    </location>
</feature>
<dbReference type="SUPFAM" id="SSF64593">
    <property type="entry name" value="Intermediate filament protein, coiled coil region"/>
    <property type="match status" value="1"/>
</dbReference>
<evidence type="ECO:0008006" key="12">
    <source>
        <dbReference type="Google" id="ProtNLM"/>
    </source>
</evidence>
<evidence type="ECO:0000256" key="1">
    <source>
        <dbReference type="ARBA" id="ARBA00004123"/>
    </source>
</evidence>
<dbReference type="PROSITE" id="PS51841">
    <property type="entry name" value="LTD"/>
    <property type="match status" value="1"/>
</dbReference>
<evidence type="ECO:0000256" key="2">
    <source>
        <dbReference type="ARBA" id="ARBA00022754"/>
    </source>
</evidence>
<keyword evidence="11" id="KW-1185">Reference proteome</keyword>
<feature type="region of interest" description="Disordered" evidence="7">
    <location>
        <begin position="231"/>
        <end position="255"/>
    </location>
</feature>
<dbReference type="PANTHER" id="PTHR45721">
    <property type="entry name" value="LAMIN DM0-RELATED"/>
    <property type="match status" value="1"/>
</dbReference>
<dbReference type="InterPro" id="IPR039008">
    <property type="entry name" value="IF_rod_dom"/>
</dbReference>
<sequence length="282" mass="32362">MRANREEIEMLYENKIRVRDLEKLLDVERQRHADERASLEAELQQLRDEMANQLQEYQDLMDIKVALDLEIAAYRKLLESEEARLNISPMQSPGIRVVRSTPVRRTPVRAGKRKRTTLEESEESSMSNYNVTSHAKGEIEISEVCPDGKYVKLHNKGNKEMMLGGWQLVRRAGELETSFKFHRSVKMEPGATITVWSSDSGQTHEPPSNIVLKGQKWFVADTMSTTLLNSTGEEMAASERRRQQLSSTSSRHREVSGYLASHRSLDIGSEELYHQQVFKNIT</sequence>
<dbReference type="PROSITE" id="PS51842">
    <property type="entry name" value="IF_ROD_2"/>
    <property type="match status" value="1"/>
</dbReference>
<gene>
    <name evidence="10" type="ORF">ANN_09803</name>
</gene>
<evidence type="ECO:0000313" key="11">
    <source>
        <dbReference type="Proteomes" id="UP001148838"/>
    </source>
</evidence>
<comment type="similarity">
    <text evidence="5">Belongs to the intermediate filament family.</text>
</comment>
<dbReference type="PANTHER" id="PTHR45721:SF11">
    <property type="entry name" value="LAMIN DM0-RELATED"/>
    <property type="match status" value="1"/>
</dbReference>
<feature type="region of interest" description="Disordered" evidence="7">
    <location>
        <begin position="105"/>
        <end position="129"/>
    </location>
</feature>
<dbReference type="PROSITE" id="PS00226">
    <property type="entry name" value="IF_ROD_1"/>
    <property type="match status" value="1"/>
</dbReference>
<dbReference type="Pfam" id="PF00038">
    <property type="entry name" value="Filament"/>
    <property type="match status" value="1"/>
</dbReference>
<evidence type="ECO:0000259" key="9">
    <source>
        <dbReference type="PROSITE" id="PS51842"/>
    </source>
</evidence>
<dbReference type="Pfam" id="PF00932">
    <property type="entry name" value="LTD"/>
    <property type="match status" value="1"/>
</dbReference>
<name>A0ABQ8TQY7_PERAM</name>
<dbReference type="InterPro" id="IPR036415">
    <property type="entry name" value="Lamin_tail_dom_sf"/>
</dbReference>
<protein>
    <recommendedName>
        <fullName evidence="12">Lamin</fullName>
    </recommendedName>
</protein>
<evidence type="ECO:0000256" key="7">
    <source>
        <dbReference type="SAM" id="MobiDB-lite"/>
    </source>
</evidence>
<evidence type="ECO:0000256" key="3">
    <source>
        <dbReference type="ARBA" id="ARBA00023054"/>
    </source>
</evidence>
<evidence type="ECO:0000256" key="6">
    <source>
        <dbReference type="SAM" id="Coils"/>
    </source>
</evidence>
<reference evidence="10 11" key="1">
    <citation type="journal article" date="2022" name="Allergy">
        <title>Genome assembly and annotation of Periplaneta americana reveal a comprehensive cockroach allergen profile.</title>
        <authorList>
            <person name="Wang L."/>
            <person name="Xiong Q."/>
            <person name="Saelim N."/>
            <person name="Wang L."/>
            <person name="Nong W."/>
            <person name="Wan A.T."/>
            <person name="Shi M."/>
            <person name="Liu X."/>
            <person name="Cao Q."/>
            <person name="Hui J.H.L."/>
            <person name="Sookrung N."/>
            <person name="Leung T.F."/>
            <person name="Tungtrongchitr A."/>
            <person name="Tsui S.K.W."/>
        </authorList>
    </citation>
    <scope>NUCLEOTIDE SEQUENCE [LARGE SCALE GENOMIC DNA]</scope>
    <source>
        <strain evidence="10">PWHHKU_190912</strain>
    </source>
</reference>
<evidence type="ECO:0000259" key="8">
    <source>
        <dbReference type="PROSITE" id="PS51841"/>
    </source>
</evidence>
<dbReference type="InterPro" id="IPR001322">
    <property type="entry name" value="Lamin_tail_dom"/>
</dbReference>
<proteinExistence type="inferred from homology"/>
<comment type="subcellular location">
    <subcellularLocation>
        <location evidence="1">Nucleus</location>
    </subcellularLocation>
</comment>
<dbReference type="InterPro" id="IPR018039">
    <property type="entry name" value="IF_conserved"/>
</dbReference>
<dbReference type="Proteomes" id="UP001148838">
    <property type="component" value="Unassembled WGS sequence"/>
</dbReference>
<keyword evidence="4" id="KW-0539">Nucleus</keyword>
<organism evidence="10 11">
    <name type="scientific">Periplaneta americana</name>
    <name type="common">American cockroach</name>
    <name type="synonym">Blatta americana</name>
    <dbReference type="NCBI Taxonomy" id="6978"/>
    <lineage>
        <taxon>Eukaryota</taxon>
        <taxon>Metazoa</taxon>
        <taxon>Ecdysozoa</taxon>
        <taxon>Arthropoda</taxon>
        <taxon>Hexapoda</taxon>
        <taxon>Insecta</taxon>
        <taxon>Pterygota</taxon>
        <taxon>Neoptera</taxon>
        <taxon>Polyneoptera</taxon>
        <taxon>Dictyoptera</taxon>
        <taxon>Blattodea</taxon>
        <taxon>Blattoidea</taxon>
        <taxon>Blattidae</taxon>
        <taxon>Blattinae</taxon>
        <taxon>Periplaneta</taxon>
    </lineage>
</organism>
<evidence type="ECO:0000256" key="5">
    <source>
        <dbReference type="RuleBase" id="RU000685"/>
    </source>
</evidence>
<comment type="caution">
    <text evidence="10">The sequence shown here is derived from an EMBL/GenBank/DDBJ whole genome shotgun (WGS) entry which is preliminary data.</text>
</comment>
<dbReference type="EMBL" id="JAJSOF020000005">
    <property type="protein sequence ID" value="KAJ4447795.1"/>
    <property type="molecule type" value="Genomic_DNA"/>
</dbReference>
<accession>A0ABQ8TQY7</accession>
<feature type="domain" description="LTD" evidence="8">
    <location>
        <begin position="127"/>
        <end position="246"/>
    </location>
</feature>
<dbReference type="Gene3D" id="2.60.40.1260">
    <property type="entry name" value="Lamin Tail domain"/>
    <property type="match status" value="1"/>
</dbReference>
<keyword evidence="2 5" id="KW-0403">Intermediate filament</keyword>